<evidence type="ECO:0000256" key="4">
    <source>
        <dbReference type="SAM" id="SignalP"/>
    </source>
</evidence>
<dbReference type="PROSITE" id="PS50072">
    <property type="entry name" value="CSA_PPIASE_2"/>
    <property type="match status" value="1"/>
</dbReference>
<dbReference type="EC" id="5.2.1.8" evidence="1"/>
<dbReference type="AlphaFoldDB" id="A0A8J7Q999"/>
<evidence type="ECO:0000259" key="5">
    <source>
        <dbReference type="PROSITE" id="PS50072"/>
    </source>
</evidence>
<evidence type="ECO:0000256" key="3">
    <source>
        <dbReference type="ARBA" id="ARBA00023235"/>
    </source>
</evidence>
<name>A0A8J7Q999_9BACT</name>
<evidence type="ECO:0000313" key="6">
    <source>
        <dbReference type="EMBL" id="MBO1320082.1"/>
    </source>
</evidence>
<dbReference type="Gene3D" id="2.40.100.10">
    <property type="entry name" value="Cyclophilin-like"/>
    <property type="match status" value="1"/>
</dbReference>
<organism evidence="6 7">
    <name type="scientific">Acanthopleuribacter pedis</name>
    <dbReference type="NCBI Taxonomy" id="442870"/>
    <lineage>
        <taxon>Bacteria</taxon>
        <taxon>Pseudomonadati</taxon>
        <taxon>Acidobacteriota</taxon>
        <taxon>Holophagae</taxon>
        <taxon>Acanthopleuribacterales</taxon>
        <taxon>Acanthopleuribacteraceae</taxon>
        <taxon>Acanthopleuribacter</taxon>
    </lineage>
</organism>
<evidence type="ECO:0000313" key="7">
    <source>
        <dbReference type="Proteomes" id="UP000664417"/>
    </source>
</evidence>
<keyword evidence="7" id="KW-1185">Reference proteome</keyword>
<dbReference type="CDD" id="cd00317">
    <property type="entry name" value="cyclophilin"/>
    <property type="match status" value="1"/>
</dbReference>
<dbReference type="Proteomes" id="UP000664417">
    <property type="component" value="Unassembled WGS sequence"/>
</dbReference>
<accession>A0A8J7Q999</accession>
<evidence type="ECO:0000256" key="2">
    <source>
        <dbReference type="ARBA" id="ARBA00023110"/>
    </source>
</evidence>
<dbReference type="Pfam" id="PF00160">
    <property type="entry name" value="Pro_isomerase"/>
    <property type="match status" value="1"/>
</dbReference>
<dbReference type="PANTHER" id="PTHR45625">
    <property type="entry name" value="PEPTIDYL-PROLYL CIS-TRANS ISOMERASE-RELATED"/>
    <property type="match status" value="1"/>
</dbReference>
<keyword evidence="4" id="KW-0732">Signal</keyword>
<gene>
    <name evidence="6" type="ORF">J3U88_16525</name>
</gene>
<protein>
    <recommendedName>
        <fullName evidence="1">peptidylprolyl isomerase</fullName>
        <ecNumber evidence="1">5.2.1.8</ecNumber>
    </recommendedName>
</protein>
<comment type="caution">
    <text evidence="6">The sequence shown here is derived from an EMBL/GenBank/DDBJ whole genome shotgun (WGS) entry which is preliminary data.</text>
</comment>
<keyword evidence="2" id="KW-0697">Rotamase</keyword>
<evidence type="ECO:0000256" key="1">
    <source>
        <dbReference type="ARBA" id="ARBA00013194"/>
    </source>
</evidence>
<keyword evidence="3 6" id="KW-0413">Isomerase</keyword>
<dbReference type="InterPro" id="IPR044666">
    <property type="entry name" value="Cyclophilin_A-like"/>
</dbReference>
<dbReference type="RefSeq" id="WP_207860035.1">
    <property type="nucleotide sequence ID" value="NZ_JAFREP010000015.1"/>
</dbReference>
<dbReference type="EMBL" id="JAFREP010000015">
    <property type="protein sequence ID" value="MBO1320082.1"/>
    <property type="molecule type" value="Genomic_DNA"/>
</dbReference>
<feature type="chain" id="PRO_5035309412" description="peptidylprolyl isomerase" evidence="4">
    <location>
        <begin position="29"/>
        <end position="317"/>
    </location>
</feature>
<feature type="domain" description="PPIase cyclophilin-type" evidence="5">
    <location>
        <begin position="163"/>
        <end position="311"/>
    </location>
</feature>
<dbReference type="SUPFAM" id="SSF50891">
    <property type="entry name" value="Cyclophilin-like"/>
    <property type="match status" value="1"/>
</dbReference>
<dbReference type="InterPro" id="IPR002130">
    <property type="entry name" value="Cyclophilin-type_PPIase_dom"/>
</dbReference>
<proteinExistence type="predicted"/>
<dbReference type="GO" id="GO:0003755">
    <property type="term" value="F:peptidyl-prolyl cis-trans isomerase activity"/>
    <property type="evidence" value="ECO:0007669"/>
    <property type="project" value="UniProtKB-KW"/>
</dbReference>
<sequence length="317" mass="35728">MIQRSVSVRAFSRAFLLLLVATAGSVFANEVPQYFVKVIQPRTLFAQNEPIPIILRVGNQSERNMRTRKLPDVLGSIVVKKGDKRLKLDPKFKTKDLFKRLNILEMGAHKDFRLNIKRLFPEMEEGGVFSIGYRDKIYDLTMKNIRIAKVDLPPMDAHFVLKTSMGDITIKLHEDQTPRHARNFAVLSAIDFYKDMIVHRVDKGFVMQTGDPLGDGSGGSGYHLMLENTPLLKHKKYTVGAARANDRDSANSQFYICLEDSPYLDNDYTVFGEVVAGFDVVDAIGAVRTTGREGKPPNRPLDEIAFEKVEIVPQGKN</sequence>
<dbReference type="PANTHER" id="PTHR45625:SF4">
    <property type="entry name" value="PEPTIDYLPROLYL ISOMERASE DOMAIN AND WD REPEAT-CONTAINING PROTEIN 1"/>
    <property type="match status" value="1"/>
</dbReference>
<dbReference type="PRINTS" id="PR00153">
    <property type="entry name" value="CSAPPISMRASE"/>
</dbReference>
<feature type="signal peptide" evidence="4">
    <location>
        <begin position="1"/>
        <end position="28"/>
    </location>
</feature>
<reference evidence="6" key="1">
    <citation type="submission" date="2021-03" db="EMBL/GenBank/DDBJ databases">
        <authorList>
            <person name="Wang G."/>
        </authorList>
    </citation>
    <scope>NUCLEOTIDE SEQUENCE</scope>
    <source>
        <strain evidence="6">KCTC 12899</strain>
    </source>
</reference>
<dbReference type="InterPro" id="IPR029000">
    <property type="entry name" value="Cyclophilin-like_dom_sf"/>
</dbReference>